<dbReference type="InterPro" id="IPR024185">
    <property type="entry name" value="FTHF_cligase-like_sf"/>
</dbReference>
<proteinExistence type="predicted"/>
<keyword evidence="2" id="KW-0004">4Fe-4S</keyword>
<evidence type="ECO:0000256" key="4">
    <source>
        <dbReference type="ARBA" id="ARBA00022737"/>
    </source>
</evidence>
<keyword evidence="10" id="KW-1185">Reference proteome</keyword>
<dbReference type="PROSITE" id="PS51379">
    <property type="entry name" value="4FE4S_FER_2"/>
    <property type="match status" value="2"/>
</dbReference>
<name>A0A3D8IH89_9HELI</name>
<dbReference type="EMBL" id="NXLS01000001">
    <property type="protein sequence ID" value="RDU64488.1"/>
    <property type="molecule type" value="Genomic_DNA"/>
</dbReference>
<dbReference type="GO" id="GO:0006089">
    <property type="term" value="P:lactate metabolic process"/>
    <property type="evidence" value="ECO:0007669"/>
    <property type="project" value="InterPro"/>
</dbReference>
<dbReference type="InterPro" id="IPR004452">
    <property type="entry name" value="LutB/LldF"/>
</dbReference>
<gene>
    <name evidence="9" type="ORF">CQA43_01415</name>
</gene>
<evidence type="ECO:0000313" key="10">
    <source>
        <dbReference type="Proteomes" id="UP000256650"/>
    </source>
</evidence>
<dbReference type="Pfam" id="PF13183">
    <property type="entry name" value="Fer4_8"/>
    <property type="match status" value="1"/>
</dbReference>
<feature type="domain" description="4Fe-4S ferredoxin-type" evidence="8">
    <location>
        <begin position="304"/>
        <end position="334"/>
    </location>
</feature>
<dbReference type="InterPro" id="IPR003741">
    <property type="entry name" value="LUD_dom"/>
</dbReference>
<evidence type="ECO:0000256" key="5">
    <source>
        <dbReference type="ARBA" id="ARBA00022982"/>
    </source>
</evidence>
<dbReference type="PANTHER" id="PTHR47153:SF2">
    <property type="entry name" value="LACTATE UTILIZATION PROTEIN B"/>
    <property type="match status" value="1"/>
</dbReference>
<reference evidence="9 10" key="1">
    <citation type="submission" date="2018-04" db="EMBL/GenBank/DDBJ databases">
        <title>Novel Campyloabacter and Helicobacter Species and Strains.</title>
        <authorList>
            <person name="Mannion A.J."/>
            <person name="Shen Z."/>
            <person name="Fox J.G."/>
        </authorList>
    </citation>
    <scope>NUCLEOTIDE SEQUENCE [LARGE SCALE GENOMIC DNA]</scope>
    <source>
        <strain evidence="9 10">MIT 99-5101</strain>
    </source>
</reference>
<feature type="domain" description="4Fe-4S ferredoxin-type" evidence="8">
    <location>
        <begin position="353"/>
        <end position="383"/>
    </location>
</feature>
<keyword evidence="1" id="KW-0813">Transport</keyword>
<evidence type="ECO:0000256" key="6">
    <source>
        <dbReference type="ARBA" id="ARBA00023004"/>
    </source>
</evidence>
<sequence>MSVEHRIAHEEIVHTKLNDSQMRENLNVAMHTLQRNRLKIIEDKFENWQGLRDKAMQAKNNALMSLEERLLEFEKNAIKNGIQVHWASSSEDACEIIYELMKEKNIRKILKGKSMASEEIGLNHFLEKKGISAIETDLGELILQLNGETPVHIVVPAIHRNRYEVGKIFEEKLGASLESEPEKLNAIARKHLRDEFEGLQMGLSGVNFAMSKEGAFWLIENEGNGRMCTTAPEIHVAICGIEKVMETFEDAATMVHLLTPSATGQFIPTYNNIITSPRKNGDLDGPKEVHIVLFDHHRSDMLSHSDYYEALRCIRCGACMNFCPVYDKIGGHTYQTIYPGPIGEVISPNLFGIDLTGDILSFCSLCGRCSEVCPVKIPLADLIRKLRANKVGEGKNPPLGASMLKLNKCESLSMQGFAKVATNGTLWRLSLGNAHYFNGALHRFKDSLPVIKKWSAFKELPQIKGNLYQQIQKLQGVHYD</sequence>
<dbReference type="GeneID" id="82534949"/>
<dbReference type="InterPro" id="IPR024569">
    <property type="entry name" value="LutB_C"/>
</dbReference>
<dbReference type="InterPro" id="IPR017900">
    <property type="entry name" value="4Fe4S_Fe_S_CS"/>
</dbReference>
<organism evidence="9 10">
    <name type="scientific">Helicobacter ganmani</name>
    <dbReference type="NCBI Taxonomy" id="60246"/>
    <lineage>
        <taxon>Bacteria</taxon>
        <taxon>Pseudomonadati</taxon>
        <taxon>Campylobacterota</taxon>
        <taxon>Epsilonproteobacteria</taxon>
        <taxon>Campylobacterales</taxon>
        <taxon>Helicobacteraceae</taxon>
        <taxon>Helicobacter</taxon>
    </lineage>
</organism>
<keyword evidence="3" id="KW-0479">Metal-binding</keyword>
<evidence type="ECO:0000313" key="9">
    <source>
        <dbReference type="EMBL" id="RDU64488.1"/>
    </source>
</evidence>
<accession>A0A3D8IH89</accession>
<evidence type="ECO:0000256" key="7">
    <source>
        <dbReference type="ARBA" id="ARBA00023014"/>
    </source>
</evidence>
<dbReference type="SUPFAM" id="SSF100950">
    <property type="entry name" value="NagB/RpiA/CoA transferase-like"/>
    <property type="match status" value="1"/>
</dbReference>
<protein>
    <submittedName>
        <fullName evidence="9">Iron-sulfur cluster-binding protein</fullName>
    </submittedName>
</protein>
<dbReference type="Gene3D" id="3.40.50.10420">
    <property type="entry name" value="NagB/RpiA/CoA transferase-like"/>
    <property type="match status" value="1"/>
</dbReference>
<evidence type="ECO:0000256" key="3">
    <source>
        <dbReference type="ARBA" id="ARBA00022723"/>
    </source>
</evidence>
<comment type="caution">
    <text evidence="9">The sequence shown here is derived from an EMBL/GenBank/DDBJ whole genome shotgun (WGS) entry which is preliminary data.</text>
</comment>
<dbReference type="PROSITE" id="PS00198">
    <property type="entry name" value="4FE4S_FER_1"/>
    <property type="match status" value="2"/>
</dbReference>
<evidence type="ECO:0000256" key="1">
    <source>
        <dbReference type="ARBA" id="ARBA00022448"/>
    </source>
</evidence>
<dbReference type="SUPFAM" id="SSF46548">
    <property type="entry name" value="alpha-helical ferredoxin"/>
    <property type="match status" value="1"/>
</dbReference>
<dbReference type="Proteomes" id="UP000256650">
    <property type="component" value="Unassembled WGS sequence"/>
</dbReference>
<keyword evidence="7" id="KW-0411">Iron-sulfur</keyword>
<dbReference type="InterPro" id="IPR037171">
    <property type="entry name" value="NagB/RpiA_transferase-like"/>
</dbReference>
<dbReference type="RefSeq" id="WP_115550823.1">
    <property type="nucleotide sequence ID" value="NZ_CAONBV010000055.1"/>
</dbReference>
<keyword evidence="5" id="KW-0249">Electron transport</keyword>
<dbReference type="Pfam" id="PF11870">
    <property type="entry name" value="LutB_C"/>
    <property type="match status" value="1"/>
</dbReference>
<evidence type="ECO:0000259" key="8">
    <source>
        <dbReference type="PROSITE" id="PS51379"/>
    </source>
</evidence>
<dbReference type="InterPro" id="IPR017896">
    <property type="entry name" value="4Fe4S_Fe-S-bd"/>
</dbReference>
<dbReference type="Gene3D" id="1.10.1060.10">
    <property type="entry name" value="Alpha-helical ferredoxin"/>
    <property type="match status" value="1"/>
</dbReference>
<dbReference type="PANTHER" id="PTHR47153">
    <property type="entry name" value="LACTATE UTILIZATION PROTEIN B"/>
    <property type="match status" value="1"/>
</dbReference>
<keyword evidence="4" id="KW-0677">Repeat</keyword>
<dbReference type="AlphaFoldDB" id="A0A3D8IH89"/>
<dbReference type="Pfam" id="PF02589">
    <property type="entry name" value="LUD_dom"/>
    <property type="match status" value="1"/>
</dbReference>
<dbReference type="GO" id="GO:0046872">
    <property type="term" value="F:metal ion binding"/>
    <property type="evidence" value="ECO:0007669"/>
    <property type="project" value="UniProtKB-KW"/>
</dbReference>
<keyword evidence="6" id="KW-0408">Iron</keyword>
<dbReference type="OrthoDB" id="5289041at2"/>
<dbReference type="NCBIfam" id="TIGR00273">
    <property type="entry name" value="LutB/LldF family L-lactate oxidation iron-sulfur protein"/>
    <property type="match status" value="1"/>
</dbReference>
<dbReference type="GO" id="GO:0051539">
    <property type="term" value="F:4 iron, 4 sulfur cluster binding"/>
    <property type="evidence" value="ECO:0007669"/>
    <property type="project" value="UniProtKB-KW"/>
</dbReference>
<dbReference type="InterPro" id="IPR009051">
    <property type="entry name" value="Helical_ferredxn"/>
</dbReference>
<evidence type="ECO:0000256" key="2">
    <source>
        <dbReference type="ARBA" id="ARBA00022485"/>
    </source>
</evidence>